<dbReference type="AlphaFoldDB" id="A0AA88PM48"/>
<protein>
    <submittedName>
        <fullName evidence="1">Uncharacterized protein</fullName>
    </submittedName>
</protein>
<evidence type="ECO:0000313" key="2">
    <source>
        <dbReference type="Proteomes" id="UP001187343"/>
    </source>
</evidence>
<reference evidence="1" key="1">
    <citation type="submission" date="2023-08" db="EMBL/GenBank/DDBJ databases">
        <title>Chromosome-level Genome Assembly of mud carp (Cirrhinus molitorella).</title>
        <authorList>
            <person name="Liu H."/>
        </authorList>
    </citation>
    <scope>NUCLEOTIDE SEQUENCE</scope>
    <source>
        <strain evidence="1">Prfri</strain>
        <tissue evidence="1">Muscle</tissue>
    </source>
</reference>
<keyword evidence="2" id="KW-1185">Reference proteome</keyword>
<organism evidence="1 2">
    <name type="scientific">Cirrhinus molitorella</name>
    <name type="common">mud carp</name>
    <dbReference type="NCBI Taxonomy" id="172907"/>
    <lineage>
        <taxon>Eukaryota</taxon>
        <taxon>Metazoa</taxon>
        <taxon>Chordata</taxon>
        <taxon>Craniata</taxon>
        <taxon>Vertebrata</taxon>
        <taxon>Euteleostomi</taxon>
        <taxon>Actinopterygii</taxon>
        <taxon>Neopterygii</taxon>
        <taxon>Teleostei</taxon>
        <taxon>Ostariophysi</taxon>
        <taxon>Cypriniformes</taxon>
        <taxon>Cyprinidae</taxon>
        <taxon>Labeoninae</taxon>
        <taxon>Labeonini</taxon>
        <taxon>Cirrhinus</taxon>
    </lineage>
</organism>
<evidence type="ECO:0000313" key="1">
    <source>
        <dbReference type="EMBL" id="KAK2878941.1"/>
    </source>
</evidence>
<sequence>MGGGVLLQQPAHVLAPCWVDCSLADGACFYRDQHQKIQGAYFNTCPGALSVLSPLPVHQRPPLEWPSLSLGPMPKTSEHALSPLWSSGLMYPLGPDALSRKRLSILRNCTDLTNLGRCAKCLLLKGHVPLAFDKSVPSRLALVPPTLRLPSPSAGPGPLAFGGSERPSSAHNHIIMSFPTASSARICKERAKEREAGWRAPLLPLQHDREPGERRHICHRINFPLPGTWVSGAAPVCCTYTLMTSDRIQKLPIVG</sequence>
<gene>
    <name evidence="1" type="ORF">Q8A67_019732</name>
</gene>
<accession>A0AA88PM48</accession>
<dbReference type="EMBL" id="JAUYZG010000019">
    <property type="protein sequence ID" value="KAK2878941.1"/>
    <property type="molecule type" value="Genomic_DNA"/>
</dbReference>
<comment type="caution">
    <text evidence="1">The sequence shown here is derived from an EMBL/GenBank/DDBJ whole genome shotgun (WGS) entry which is preliminary data.</text>
</comment>
<dbReference type="Proteomes" id="UP001187343">
    <property type="component" value="Unassembled WGS sequence"/>
</dbReference>
<name>A0AA88PM48_9TELE</name>
<proteinExistence type="predicted"/>